<dbReference type="InterPro" id="IPR015943">
    <property type="entry name" value="WD40/YVTN_repeat-like_dom_sf"/>
</dbReference>
<dbReference type="InterPro" id="IPR009056">
    <property type="entry name" value="Cyt_c-like_dom"/>
</dbReference>
<evidence type="ECO:0000259" key="6">
    <source>
        <dbReference type="PROSITE" id="PS51007"/>
    </source>
</evidence>
<accession>A0A852TEB8</accession>
<evidence type="ECO:0000256" key="4">
    <source>
        <dbReference type="PROSITE-ProRule" id="PRU00433"/>
    </source>
</evidence>
<proteinExistence type="predicted"/>
<dbReference type="InterPro" id="IPR051200">
    <property type="entry name" value="Host-pathogen_enzymatic-act"/>
</dbReference>
<dbReference type="Gene3D" id="1.10.760.10">
    <property type="entry name" value="Cytochrome c-like domain"/>
    <property type="match status" value="1"/>
</dbReference>
<dbReference type="InterPro" id="IPR011964">
    <property type="entry name" value="YVTN_b-propeller_repeat"/>
</dbReference>
<evidence type="ECO:0000313" key="8">
    <source>
        <dbReference type="Proteomes" id="UP000548423"/>
    </source>
</evidence>
<comment type="caution">
    <text evidence="7">The sequence shown here is derived from an EMBL/GenBank/DDBJ whole genome shotgun (WGS) entry which is preliminary data.</text>
</comment>
<dbReference type="AlphaFoldDB" id="A0A852TEB8"/>
<dbReference type="EMBL" id="JACCBX010000005">
    <property type="protein sequence ID" value="NYE06106.1"/>
    <property type="molecule type" value="Genomic_DNA"/>
</dbReference>
<evidence type="ECO:0000256" key="1">
    <source>
        <dbReference type="ARBA" id="ARBA00022617"/>
    </source>
</evidence>
<feature type="chain" id="PRO_5039105128" evidence="5">
    <location>
        <begin position="29"/>
        <end position="483"/>
    </location>
</feature>
<dbReference type="GO" id="GO:0046872">
    <property type="term" value="F:metal ion binding"/>
    <property type="evidence" value="ECO:0007669"/>
    <property type="project" value="UniProtKB-KW"/>
</dbReference>
<gene>
    <name evidence="7" type="ORF">F4694_002881</name>
</gene>
<dbReference type="InterPro" id="IPR031815">
    <property type="entry name" value="DUF5074"/>
</dbReference>
<dbReference type="PROSITE" id="PS51257">
    <property type="entry name" value="PROKAR_LIPOPROTEIN"/>
    <property type="match status" value="1"/>
</dbReference>
<evidence type="ECO:0000313" key="7">
    <source>
        <dbReference type="EMBL" id="NYE06106.1"/>
    </source>
</evidence>
<dbReference type="Proteomes" id="UP000548423">
    <property type="component" value="Unassembled WGS sequence"/>
</dbReference>
<feature type="domain" description="Cytochrome c" evidence="6">
    <location>
        <begin position="410"/>
        <end position="483"/>
    </location>
</feature>
<dbReference type="InterPro" id="IPR011044">
    <property type="entry name" value="Quino_amine_DH_bsu"/>
</dbReference>
<evidence type="ECO:0000256" key="2">
    <source>
        <dbReference type="ARBA" id="ARBA00022723"/>
    </source>
</evidence>
<dbReference type="SUPFAM" id="SSF46626">
    <property type="entry name" value="Cytochrome c"/>
    <property type="match status" value="1"/>
</dbReference>
<sequence>MVKRKIVASLGIITAVLSALLISGCAQKEAAATKEKTVTPKTEELSMDEKLAGGKLGSESLAYVGGGSSNKIWVIDAKYHKMLTAIDIEGPKNERTQQMYPNLHDTHAVTFTKDFKTMFTVDWFEYDDTSNAIALDPVTFKELWRVPVGKGGHHSALSPDDKYLYVANQYGGTVSVVDVHSHTKIADISTGEGTDYISPSMYWDGNAIDSPYLFISIDKEDKVAVLDWKNNKIVKEIPVGGSLHGVNLTPDGKSVWVAVGGKKEVVVIDAATLEITKQISFEGGPIHISLSPDSKFAYVTTGGNKIYKLDTKTYEKLWESTGTTIPAHTGISPDGKELWTLNHGMDKRYPYKLGGEAVSGVQIWDTETGELITEIPAEGVPHEIQFVPYSALVDEVPLSSEEVHSQGTHSVAEAGEFVYKKSCASCHGDQLEGKAGPTLKTIGSQLSKKGILTRIQDGKGMMPGKLVDETDAKILATWLSEKK</sequence>
<dbReference type="GO" id="GO:0020037">
    <property type="term" value="F:heme binding"/>
    <property type="evidence" value="ECO:0007669"/>
    <property type="project" value="InterPro"/>
</dbReference>
<dbReference type="PANTHER" id="PTHR47197:SF3">
    <property type="entry name" value="DIHYDRO-HEME D1 DEHYDROGENASE"/>
    <property type="match status" value="1"/>
</dbReference>
<protein>
    <submittedName>
        <fullName evidence="7">YVTN family beta-propeller protein</fullName>
    </submittedName>
</protein>
<dbReference type="NCBIfam" id="TIGR02276">
    <property type="entry name" value="beta_rpt_yvtn"/>
    <property type="match status" value="1"/>
</dbReference>
<dbReference type="Pfam" id="PF13442">
    <property type="entry name" value="Cytochrome_CBB3"/>
    <property type="match status" value="1"/>
</dbReference>
<dbReference type="GO" id="GO:0009055">
    <property type="term" value="F:electron transfer activity"/>
    <property type="evidence" value="ECO:0007669"/>
    <property type="project" value="InterPro"/>
</dbReference>
<keyword evidence="5" id="KW-0732">Signal</keyword>
<dbReference type="SUPFAM" id="SSF50969">
    <property type="entry name" value="YVTN repeat-like/Quinoprotein amine dehydrogenase"/>
    <property type="match status" value="1"/>
</dbReference>
<dbReference type="InterPro" id="IPR036909">
    <property type="entry name" value="Cyt_c-like_dom_sf"/>
</dbReference>
<feature type="signal peptide" evidence="5">
    <location>
        <begin position="1"/>
        <end position="28"/>
    </location>
</feature>
<evidence type="ECO:0000256" key="3">
    <source>
        <dbReference type="ARBA" id="ARBA00023004"/>
    </source>
</evidence>
<evidence type="ECO:0000256" key="5">
    <source>
        <dbReference type="SAM" id="SignalP"/>
    </source>
</evidence>
<dbReference type="PANTHER" id="PTHR47197">
    <property type="entry name" value="PROTEIN NIRF"/>
    <property type="match status" value="1"/>
</dbReference>
<organism evidence="7 8">
    <name type="scientific">Neobacillus niacini</name>
    <dbReference type="NCBI Taxonomy" id="86668"/>
    <lineage>
        <taxon>Bacteria</taxon>
        <taxon>Bacillati</taxon>
        <taxon>Bacillota</taxon>
        <taxon>Bacilli</taxon>
        <taxon>Bacillales</taxon>
        <taxon>Bacillaceae</taxon>
        <taxon>Neobacillus</taxon>
    </lineage>
</organism>
<dbReference type="Gene3D" id="2.130.10.10">
    <property type="entry name" value="YVTN repeat-like/Quinoprotein amine dehydrogenase"/>
    <property type="match status" value="2"/>
</dbReference>
<dbReference type="PROSITE" id="PS51007">
    <property type="entry name" value="CYTC"/>
    <property type="match status" value="1"/>
</dbReference>
<keyword evidence="3 4" id="KW-0408">Iron</keyword>
<name>A0A852TEB8_9BACI</name>
<dbReference type="Pfam" id="PF16819">
    <property type="entry name" value="DUF5074"/>
    <property type="match status" value="1"/>
</dbReference>
<keyword evidence="2 4" id="KW-0479">Metal-binding</keyword>
<reference evidence="8" key="2">
    <citation type="submission" date="2020-08" db="EMBL/GenBank/DDBJ databases">
        <title>The Agave Microbiome: Exploring the role of microbial communities in plant adaptations to desert environments.</title>
        <authorList>
            <person name="Partida-Martinez L.P."/>
        </authorList>
    </citation>
    <scope>NUCLEOTIDE SEQUENCE [LARGE SCALE GENOMIC DNA]</scope>
    <source>
        <strain evidence="8">AT2.8</strain>
    </source>
</reference>
<reference evidence="8" key="1">
    <citation type="submission" date="2020-07" db="EMBL/GenBank/DDBJ databases">
        <authorList>
            <person name="Partida-Martinez L."/>
            <person name="Huntemann M."/>
            <person name="Clum A."/>
            <person name="Wang J."/>
            <person name="Palaniappan K."/>
            <person name="Ritter S."/>
            <person name="Chen I.-M."/>
            <person name="Stamatis D."/>
            <person name="Reddy T."/>
            <person name="O'Malley R."/>
            <person name="Daum C."/>
            <person name="Shapiro N."/>
            <person name="Ivanova N."/>
            <person name="Kyrpides N."/>
            <person name="Woyke T."/>
        </authorList>
    </citation>
    <scope>NUCLEOTIDE SEQUENCE [LARGE SCALE GENOMIC DNA]</scope>
    <source>
        <strain evidence="8">AT2.8</strain>
    </source>
</reference>
<keyword evidence="1 4" id="KW-0349">Heme</keyword>